<name>A0A8T2LDQ4_ASTMX</name>
<dbReference type="EMBL" id="JAICCE010000015">
    <property type="protein sequence ID" value="KAG9267456.1"/>
    <property type="molecule type" value="Genomic_DNA"/>
</dbReference>
<feature type="domain" description="DUF4806" evidence="2">
    <location>
        <begin position="479"/>
        <end position="548"/>
    </location>
</feature>
<feature type="region of interest" description="Disordered" evidence="1">
    <location>
        <begin position="241"/>
        <end position="406"/>
    </location>
</feature>
<comment type="caution">
    <text evidence="3">The sequence shown here is derived from an EMBL/GenBank/DDBJ whole genome shotgun (WGS) entry which is preliminary data.</text>
</comment>
<evidence type="ECO:0000313" key="3">
    <source>
        <dbReference type="EMBL" id="KAG9267456.1"/>
    </source>
</evidence>
<gene>
    <name evidence="3" type="ORF">AMEX_G18296</name>
</gene>
<dbReference type="InterPro" id="IPR032071">
    <property type="entry name" value="DUF4806"/>
</dbReference>
<sequence>MYTRAVWKEGEQEEEGVVPDNWIDRNNRTVRWPLMSATKIERALRDKINPQDDWMMYPLIKIKITSAKRCECNNYNLTSQAEEDDDDEPIRSTRKRTKKGIPEGFVRNELTDSDEESISDVKLANYPTPPRKLPPIQDTKMNHESGLNHASSEEAMSVQVGRADNSGLSTPYSGDLASSRLVMPSDRSQDSERTTPKNKTSKGLVEAFSTSEKRAAGSWCKEMSNLSGLVESANGFCGNTQPSKCKPSTSVQGSVNTQSSGGFSIRSRHSDGYRVRSQSRCSDGSRHTVRSRSRRSDGLRHTVRSRSRSRSRRSDGLRHTVRSRSRSRSRHSDGLRHTVRSRSRSRRSDGLRHTVRSRSRSRSRHSDGLRHTVRSRSRSRRSDGLRHTVRSRSRSRSRHSDGSRHTVRFRHDWSCHSDVSRPPYDRPRHDAVTETGRWTFPLPWDVYQKKVLNLLVDLRDQHKRAIPASSAVHIERMETMEDFEREEQRLCDAQAFDALVLRIARIGGKNIKDCVHKVLDSLFTNALMANFNMKGKGKKSKKPLERTKVYRAIQDGVMKCDGTATEDFIRMCTSEHLKHAPQRHGGHTAVSQDLES</sequence>
<feature type="region of interest" description="Disordered" evidence="1">
    <location>
        <begin position="80"/>
        <end position="208"/>
    </location>
</feature>
<proteinExistence type="predicted"/>
<dbReference type="AlphaFoldDB" id="A0A8T2LDQ4"/>
<dbReference type="Proteomes" id="UP000752171">
    <property type="component" value="Unassembled WGS sequence"/>
</dbReference>
<protein>
    <recommendedName>
        <fullName evidence="2">DUF4806 domain-containing protein</fullName>
    </recommendedName>
</protein>
<dbReference type="Pfam" id="PF16064">
    <property type="entry name" value="DUF4806"/>
    <property type="match status" value="1"/>
</dbReference>
<organism evidence="3 4">
    <name type="scientific">Astyanax mexicanus</name>
    <name type="common">Blind cave fish</name>
    <name type="synonym">Astyanax fasciatus mexicanus</name>
    <dbReference type="NCBI Taxonomy" id="7994"/>
    <lineage>
        <taxon>Eukaryota</taxon>
        <taxon>Metazoa</taxon>
        <taxon>Chordata</taxon>
        <taxon>Craniata</taxon>
        <taxon>Vertebrata</taxon>
        <taxon>Euteleostomi</taxon>
        <taxon>Actinopterygii</taxon>
        <taxon>Neopterygii</taxon>
        <taxon>Teleostei</taxon>
        <taxon>Ostariophysi</taxon>
        <taxon>Characiformes</taxon>
        <taxon>Characoidei</taxon>
        <taxon>Acestrorhamphidae</taxon>
        <taxon>Acestrorhamphinae</taxon>
        <taxon>Astyanax</taxon>
    </lineage>
</organism>
<evidence type="ECO:0000313" key="4">
    <source>
        <dbReference type="Proteomes" id="UP000752171"/>
    </source>
</evidence>
<feature type="compositionally biased region" description="Basic residues" evidence="1">
    <location>
        <begin position="319"/>
        <end position="329"/>
    </location>
</feature>
<dbReference type="PANTHER" id="PTHR34153">
    <property type="entry name" value="SI:CH211-262H13.3-RELATED-RELATED"/>
    <property type="match status" value="1"/>
</dbReference>
<feature type="compositionally biased region" description="Basic residues" evidence="1">
    <location>
        <begin position="353"/>
        <end position="363"/>
    </location>
</feature>
<feature type="compositionally biased region" description="Basic residues" evidence="1">
    <location>
        <begin position="301"/>
        <end position="311"/>
    </location>
</feature>
<accession>A0A8T2LDQ4</accession>
<reference evidence="3 4" key="1">
    <citation type="submission" date="2021-07" db="EMBL/GenBank/DDBJ databases">
        <authorList>
            <person name="Imarazene B."/>
            <person name="Zahm M."/>
            <person name="Klopp C."/>
            <person name="Cabau C."/>
            <person name="Beille S."/>
            <person name="Jouanno E."/>
            <person name="Castinel A."/>
            <person name="Lluch J."/>
            <person name="Gil L."/>
            <person name="Kuchtly C."/>
            <person name="Lopez Roques C."/>
            <person name="Donnadieu C."/>
            <person name="Parrinello H."/>
            <person name="Journot L."/>
            <person name="Du K."/>
            <person name="Schartl M."/>
            <person name="Retaux S."/>
            <person name="Guiguen Y."/>
        </authorList>
    </citation>
    <scope>NUCLEOTIDE SEQUENCE [LARGE SCALE GENOMIC DNA]</scope>
    <source>
        <strain evidence="3">Pach_M1</strain>
        <tissue evidence="3">Testis</tissue>
    </source>
</reference>
<evidence type="ECO:0000256" key="1">
    <source>
        <dbReference type="SAM" id="MobiDB-lite"/>
    </source>
</evidence>
<evidence type="ECO:0000259" key="2">
    <source>
        <dbReference type="Pfam" id="PF16064"/>
    </source>
</evidence>
<dbReference type="PANTHER" id="PTHR34153:SF2">
    <property type="entry name" value="SI:CH211-262H13.3-RELATED"/>
    <property type="match status" value="1"/>
</dbReference>
<feature type="compositionally biased region" description="Polar residues" evidence="1">
    <location>
        <begin position="241"/>
        <end position="262"/>
    </location>
</feature>
<feature type="compositionally biased region" description="Basic residues" evidence="1">
    <location>
        <begin position="387"/>
        <end position="397"/>
    </location>
</feature>